<evidence type="ECO:0000313" key="2">
    <source>
        <dbReference type="Proteomes" id="UP000009283"/>
    </source>
</evidence>
<name>G2TQZ6_HEYCO</name>
<organism evidence="1 2">
    <name type="scientific">Heyndrickxia coagulans 36D1</name>
    <dbReference type="NCBI Taxonomy" id="345219"/>
    <lineage>
        <taxon>Bacteria</taxon>
        <taxon>Bacillati</taxon>
        <taxon>Bacillota</taxon>
        <taxon>Bacilli</taxon>
        <taxon>Bacillales</taxon>
        <taxon>Bacillaceae</taxon>
        <taxon>Heyndrickxia</taxon>
    </lineage>
</organism>
<dbReference type="AlphaFoldDB" id="G2TQZ6"/>
<evidence type="ECO:0000313" key="1">
    <source>
        <dbReference type="EMBL" id="AEP00072.1"/>
    </source>
</evidence>
<proteinExistence type="predicted"/>
<protein>
    <submittedName>
        <fullName evidence="1">NAD(P)H dehydrogenase (Quinone)</fullName>
    </submittedName>
</protein>
<accession>G2TQZ6</accession>
<reference evidence="1 2" key="1">
    <citation type="journal article" date="2011" name="Stand. Genomic Sci.">
        <title>Complete Genome Sequence of a thermotolerant sporogenic lactic acid bacterium, Bacillus coagulans strain 36D1.</title>
        <authorList>
            <person name="Rhee M.S."/>
            <person name="Moritz B.E."/>
            <person name="Xie G."/>
            <person name="Glavina Del Rio T."/>
            <person name="Dalin E."/>
            <person name="Tice H."/>
            <person name="Bruce D."/>
            <person name="Goodwin L."/>
            <person name="Chertkov O."/>
            <person name="Brettin T."/>
            <person name="Han C."/>
            <person name="Detter C."/>
            <person name="Pitluck S."/>
            <person name="Land M.L."/>
            <person name="Patel M."/>
            <person name="Ou M."/>
            <person name="Harbrucker R."/>
            <person name="Ingram L.O."/>
            <person name="Shanmugam K.T."/>
        </authorList>
    </citation>
    <scope>NUCLEOTIDE SEQUENCE [LARGE SCALE GENOMIC DNA]</scope>
    <source>
        <strain evidence="1 2">36D1</strain>
    </source>
</reference>
<sequence>MSKVLVVKAHPFSEEYSRTMKVTNAFLTFFRKKSPILKECEGANRTNE</sequence>
<dbReference type="Proteomes" id="UP000009283">
    <property type="component" value="Chromosome"/>
</dbReference>
<dbReference type="KEGG" id="bag:Bcoa_0854"/>
<gene>
    <name evidence="1" type="ORF">Bcoa_0854</name>
</gene>
<dbReference type="EMBL" id="CP003056">
    <property type="protein sequence ID" value="AEP00072.1"/>
    <property type="molecule type" value="Genomic_DNA"/>
</dbReference>
<dbReference type="HOGENOM" id="CLU_3149339_0_0_9"/>